<accession>A0A7S4GPC6</accession>
<dbReference type="PROSITE" id="PS50088">
    <property type="entry name" value="ANK_REPEAT"/>
    <property type="match status" value="1"/>
</dbReference>
<dbReference type="InterPro" id="IPR002110">
    <property type="entry name" value="Ankyrin_rpt"/>
</dbReference>
<feature type="repeat" description="ANK" evidence="3">
    <location>
        <begin position="406"/>
        <end position="438"/>
    </location>
</feature>
<keyword evidence="1" id="KW-0677">Repeat</keyword>
<feature type="region of interest" description="Disordered" evidence="4">
    <location>
        <begin position="1"/>
        <end position="27"/>
    </location>
</feature>
<dbReference type="InterPro" id="IPR036770">
    <property type="entry name" value="Ankyrin_rpt-contain_sf"/>
</dbReference>
<dbReference type="SMART" id="SM00248">
    <property type="entry name" value="ANK"/>
    <property type="match status" value="5"/>
</dbReference>
<keyword evidence="2 3" id="KW-0040">ANK repeat</keyword>
<dbReference type="Gene3D" id="1.25.40.20">
    <property type="entry name" value="Ankyrin repeat-containing domain"/>
    <property type="match status" value="1"/>
</dbReference>
<dbReference type="PANTHER" id="PTHR24166">
    <property type="entry name" value="ROLLING PEBBLES, ISOFORM B"/>
    <property type="match status" value="1"/>
</dbReference>
<evidence type="ECO:0000313" key="5">
    <source>
        <dbReference type="EMBL" id="CAE0842786.1"/>
    </source>
</evidence>
<evidence type="ECO:0000256" key="1">
    <source>
        <dbReference type="ARBA" id="ARBA00022737"/>
    </source>
</evidence>
<dbReference type="Pfam" id="PF12796">
    <property type="entry name" value="Ank_2"/>
    <property type="match status" value="1"/>
</dbReference>
<dbReference type="InterPro" id="IPR050889">
    <property type="entry name" value="Dendritic_Spine_Reg/Scaffold"/>
</dbReference>
<dbReference type="PROSITE" id="PS50297">
    <property type="entry name" value="ANK_REP_REGION"/>
    <property type="match status" value="1"/>
</dbReference>
<dbReference type="PANTHER" id="PTHR24166:SF48">
    <property type="entry name" value="PROTEIN VAPYRIN"/>
    <property type="match status" value="1"/>
</dbReference>
<evidence type="ECO:0000256" key="3">
    <source>
        <dbReference type="PROSITE-ProRule" id="PRU00023"/>
    </source>
</evidence>
<evidence type="ECO:0000256" key="2">
    <source>
        <dbReference type="ARBA" id="ARBA00023043"/>
    </source>
</evidence>
<name>A0A7S4GPC6_OXYMA</name>
<dbReference type="EMBL" id="HBJB01002588">
    <property type="protein sequence ID" value="CAE0842786.1"/>
    <property type="molecule type" value="Transcribed_RNA"/>
</dbReference>
<dbReference type="AlphaFoldDB" id="A0A7S4GPC6"/>
<dbReference type="SUPFAM" id="SSF48403">
    <property type="entry name" value="Ankyrin repeat"/>
    <property type="match status" value="1"/>
</dbReference>
<proteinExistence type="predicted"/>
<sequence length="633" mass="67064">MAPVMWPNATPEAGALATPAQSNTQVSSGPRGGVLYVNLRAVQGLVPQDACKTLSCSSRPADVTVRLSGSCLKEQQVSTPAVWVEGGVAWTRQTEGVLGPPVGCELLSGCFEYCGASPLVFEVLANGAVVATGVAPFRQAIPLPAAAVQRGLAGPTDPNAALEEAQQFSVTLAQWLPEQRCWARRTSGEGKVQVVFHWVYLSDLLLPPLLDAPHPFQAAIVDGALRLVEAFIALNVQEALSPSEQEACVCLAVKHGHTRMIQLLVTEQRFEVSPAVLDLAARSEDSCLVEVLLRSGAASLMQKPAQRSSAPEIACTAPLARACLSGNVESVRLILKFVEDERIPLDFAGVEMAERGEEPRAVGVGPTDPPVVCCAAATEGRSPSRVRILRMLVGAGFAVNARSPADGVSALHLAAERGDLTMLEELVHRGARFIATRQTLFTPLHSACIAKQWHVVPVLLGALKTQKDVGQHHLPHLRGVNALDAYGRTAMDICVADYVSSLQDGHVDTAKARMRALQMAMKPQVAQTAPALSAKPRKCGPVIFGAEIANFAEQLAGVGVQPSCSKTISPDGETDVRGPPGAIETITLMLAAGGWVKQQEGLFDTSDLQLSERGGVGRTRRQSSEGDDVFICV</sequence>
<gene>
    <name evidence="5" type="ORF">OMAR00294_LOCUS2119</name>
</gene>
<protein>
    <submittedName>
        <fullName evidence="5">Uncharacterized protein</fullName>
    </submittedName>
</protein>
<evidence type="ECO:0000256" key="4">
    <source>
        <dbReference type="SAM" id="MobiDB-lite"/>
    </source>
</evidence>
<reference evidence="5" key="1">
    <citation type="submission" date="2021-01" db="EMBL/GenBank/DDBJ databases">
        <authorList>
            <person name="Corre E."/>
            <person name="Pelletier E."/>
            <person name="Niang G."/>
            <person name="Scheremetjew M."/>
            <person name="Finn R."/>
            <person name="Kale V."/>
            <person name="Holt S."/>
            <person name="Cochrane G."/>
            <person name="Meng A."/>
            <person name="Brown T."/>
            <person name="Cohen L."/>
        </authorList>
    </citation>
    <scope>NUCLEOTIDE SEQUENCE</scope>
    <source>
        <strain evidence="5">LB1974</strain>
    </source>
</reference>
<organism evidence="5">
    <name type="scientific">Oxyrrhis marina</name>
    <name type="common">Dinoflagellate</name>
    <dbReference type="NCBI Taxonomy" id="2969"/>
    <lineage>
        <taxon>Eukaryota</taxon>
        <taxon>Sar</taxon>
        <taxon>Alveolata</taxon>
        <taxon>Dinophyceae</taxon>
        <taxon>Oxyrrhinales</taxon>
        <taxon>Oxyrrhinaceae</taxon>
        <taxon>Oxyrrhis</taxon>
    </lineage>
</organism>